<reference evidence="5" key="3">
    <citation type="submission" date="2025-08" db="UniProtKB">
        <authorList>
            <consortium name="RefSeq"/>
        </authorList>
    </citation>
    <scope>IDENTIFICATION</scope>
    <source>
        <strain evidence="5">NI907</strain>
    </source>
</reference>
<feature type="compositionally biased region" description="Basic and acidic residues" evidence="2">
    <location>
        <begin position="141"/>
        <end position="172"/>
    </location>
</feature>
<name>A0A6P8B7Z7_PYRGI</name>
<feature type="compositionally biased region" description="Polar residues" evidence="2">
    <location>
        <begin position="103"/>
        <end position="117"/>
    </location>
</feature>
<dbReference type="GO" id="GO:0019783">
    <property type="term" value="F:ubiquitin-like protein peptidase activity"/>
    <property type="evidence" value="ECO:0007669"/>
    <property type="project" value="UniProtKB-ARBA"/>
</dbReference>
<dbReference type="RefSeq" id="XP_030983258.1">
    <property type="nucleotide sequence ID" value="XM_031126021.1"/>
</dbReference>
<protein>
    <recommendedName>
        <fullName evidence="3">UFSP1/2/DUB catalytic domain-containing protein</fullName>
    </recommendedName>
</protein>
<organism evidence="4 5">
    <name type="scientific">Pyricularia grisea</name>
    <name type="common">Crabgrass-specific blast fungus</name>
    <name type="synonym">Magnaporthe grisea</name>
    <dbReference type="NCBI Taxonomy" id="148305"/>
    <lineage>
        <taxon>Eukaryota</taxon>
        <taxon>Fungi</taxon>
        <taxon>Dikarya</taxon>
        <taxon>Ascomycota</taxon>
        <taxon>Pezizomycotina</taxon>
        <taxon>Sordariomycetes</taxon>
        <taxon>Sordariomycetidae</taxon>
        <taxon>Magnaporthales</taxon>
        <taxon>Pyriculariaceae</taxon>
        <taxon>Pyricularia</taxon>
    </lineage>
</organism>
<sequence>MTRPEHPRASCPFCGYEANEYGVLLHMEHVHPEGESPFMARDSNNSSTVSAAANGGFALDDGAGIQYAECPVDGCGEVVRGDEMDYHVELHAQEEGPEDGNAVSFNQPVGGSRPLSSAGIQATAVNQTLLPQSLPQEQSQNDDHVPRSRREPRDNGSRHRQRAEDTNNERHSGGSHRQSSLLHWMGLISRPSSALSRRHQERGKSKAGSSSGHSSSTATPEAVNHAPGIGSATPPSMTPAQVQEKKRLGKAELGKYAHEQTMPAWLVSHLRKGKEVRAEGVLPVLEQLLEQSSTTKYAYLCHPEVEHISKLKREGGFCGYRNIQMMVSYINAVSFPGHQHFDGLPSVFRIQDLIENAWDKGINAQGRVETGGVKGTRKYIGTPEAQAVLCSLEIPCEAQGFKNREPGRSEARLMQEVERYFQSGDFNPEYKVRRTKMPPIYFQHAGHSMTIVGFEKLKSGLTNLLVFDPMFRDSSAILKLVGRQFEYKFPDLALKPYRRGNKYLKKYREFELLKLKPPQPA</sequence>
<accession>A0A6P8B7Z7</accession>
<feature type="compositionally biased region" description="Low complexity" evidence="2">
    <location>
        <begin position="206"/>
        <end position="219"/>
    </location>
</feature>
<evidence type="ECO:0000256" key="2">
    <source>
        <dbReference type="SAM" id="MobiDB-lite"/>
    </source>
</evidence>
<dbReference type="OrthoDB" id="288987at2759"/>
<feature type="region of interest" description="Disordered" evidence="2">
    <location>
        <begin position="131"/>
        <end position="179"/>
    </location>
</feature>
<reference evidence="5" key="2">
    <citation type="submission" date="2019-10" db="EMBL/GenBank/DDBJ databases">
        <authorList>
            <consortium name="NCBI Genome Project"/>
        </authorList>
    </citation>
    <scope>NUCLEOTIDE SEQUENCE</scope>
    <source>
        <strain evidence="5">NI907</strain>
    </source>
</reference>
<evidence type="ECO:0000259" key="3">
    <source>
        <dbReference type="Pfam" id="PF07910"/>
    </source>
</evidence>
<keyword evidence="1" id="KW-0378">Hydrolase</keyword>
<dbReference type="PANTHER" id="PTHR48153:SF4">
    <property type="entry name" value="UBIQUITIN CARBOXYL-TERMINAL HYDROLASE MUG105"/>
    <property type="match status" value="1"/>
</dbReference>
<dbReference type="Proteomes" id="UP000515153">
    <property type="component" value="Chromosome I"/>
</dbReference>
<reference evidence="4 5" key="1">
    <citation type="journal article" date="2019" name="Mol. Biol. Evol.">
        <title>Blast fungal genomes show frequent chromosomal changes, gene gains and losses, and effector gene turnover.</title>
        <authorList>
            <person name="Gomez Luciano L.B."/>
            <person name="Jason Tsai I."/>
            <person name="Chuma I."/>
            <person name="Tosa Y."/>
            <person name="Chen Y.H."/>
            <person name="Li J.Y."/>
            <person name="Li M.Y."/>
            <person name="Jade Lu M.Y."/>
            <person name="Nakayashiki H."/>
            <person name="Li W.H."/>
        </authorList>
    </citation>
    <scope>NUCLEOTIDE SEQUENCE [LARGE SCALE GENOMIC DNA]</scope>
    <source>
        <strain evidence="4 5">NI907</strain>
    </source>
</reference>
<evidence type="ECO:0000313" key="4">
    <source>
        <dbReference type="Proteomes" id="UP000515153"/>
    </source>
</evidence>
<dbReference type="GeneID" id="41960930"/>
<dbReference type="Pfam" id="PF07910">
    <property type="entry name" value="Peptidase_C78"/>
    <property type="match status" value="1"/>
</dbReference>
<feature type="region of interest" description="Disordered" evidence="2">
    <location>
        <begin position="93"/>
        <end position="117"/>
    </location>
</feature>
<gene>
    <name evidence="5" type="ORF">PgNI_05992</name>
</gene>
<feature type="domain" description="UFSP1/2/DUB catalytic" evidence="3">
    <location>
        <begin position="295"/>
        <end position="513"/>
    </location>
</feature>
<dbReference type="PANTHER" id="PTHR48153">
    <property type="entry name" value="UFM1-SPECIFIC PROTEASE 2"/>
    <property type="match status" value="1"/>
</dbReference>
<evidence type="ECO:0000313" key="5">
    <source>
        <dbReference type="RefSeq" id="XP_030983258.1"/>
    </source>
</evidence>
<dbReference type="Gene3D" id="3.90.70.130">
    <property type="match status" value="1"/>
</dbReference>
<proteinExistence type="predicted"/>
<dbReference type="AlphaFoldDB" id="A0A6P8B7Z7"/>
<dbReference type="InterPro" id="IPR012462">
    <property type="entry name" value="UFSP1/2_DUB_cat"/>
</dbReference>
<dbReference type="KEGG" id="pgri:PgNI_05992"/>
<keyword evidence="4" id="KW-1185">Reference proteome</keyword>
<feature type="region of interest" description="Disordered" evidence="2">
    <location>
        <begin position="192"/>
        <end position="246"/>
    </location>
</feature>
<evidence type="ECO:0000256" key="1">
    <source>
        <dbReference type="ARBA" id="ARBA00022801"/>
    </source>
</evidence>